<dbReference type="Proteomes" id="UP001043456">
    <property type="component" value="Unassembled WGS sequence"/>
</dbReference>
<sequence length="70" mass="7628">MTIAYPLRHAENAARDTIGSGQPYAVIDWGQIDGKVSRWLIQFSGIRSSWVHTPSGASLNSPCDPIVALF</sequence>
<dbReference type="EMBL" id="BHVY01000004">
    <property type="protein sequence ID" value="GIJ86916.1"/>
    <property type="molecule type" value="Genomic_DNA"/>
</dbReference>
<proteinExistence type="predicted"/>
<accession>A0A9P3BFR3</accession>
<evidence type="ECO:0000313" key="1">
    <source>
        <dbReference type="EMBL" id="GIJ86916.1"/>
    </source>
</evidence>
<protein>
    <submittedName>
        <fullName evidence="1">Uncharacterized protein</fullName>
    </submittedName>
</protein>
<dbReference type="GeneID" id="67004425"/>
<keyword evidence="2" id="KW-1185">Reference proteome</keyword>
<name>A0A9P3BFR3_9EURO</name>
<gene>
    <name evidence="1" type="ORF">Asppvi_005814</name>
</gene>
<comment type="caution">
    <text evidence="1">The sequence shown here is derived from an EMBL/GenBank/DDBJ whole genome shotgun (WGS) entry which is preliminary data.</text>
</comment>
<dbReference type="AlphaFoldDB" id="A0A9P3BFR3"/>
<dbReference type="RefSeq" id="XP_043157662.1">
    <property type="nucleotide sequence ID" value="XM_043301727.1"/>
</dbReference>
<evidence type="ECO:0000313" key="2">
    <source>
        <dbReference type="Proteomes" id="UP001043456"/>
    </source>
</evidence>
<organism evidence="1 2">
    <name type="scientific">Aspergillus pseudoviridinutans</name>
    <dbReference type="NCBI Taxonomy" id="1517512"/>
    <lineage>
        <taxon>Eukaryota</taxon>
        <taxon>Fungi</taxon>
        <taxon>Dikarya</taxon>
        <taxon>Ascomycota</taxon>
        <taxon>Pezizomycotina</taxon>
        <taxon>Eurotiomycetes</taxon>
        <taxon>Eurotiomycetidae</taxon>
        <taxon>Eurotiales</taxon>
        <taxon>Aspergillaceae</taxon>
        <taxon>Aspergillus</taxon>
        <taxon>Aspergillus subgen. Fumigati</taxon>
    </lineage>
</organism>
<reference evidence="1 2" key="1">
    <citation type="submission" date="2018-10" db="EMBL/GenBank/DDBJ databases">
        <title>Pan-genome distribution and transcriptional activeness of fungal secondary metabolism genes in Aspergillus section Fumigati.</title>
        <authorList>
            <person name="Takahashi H."/>
            <person name="Umemura M."/>
            <person name="Ninomiya A."/>
            <person name="Kusuya Y."/>
            <person name="Urayama S."/>
            <person name="Shimizu M."/>
            <person name="Watanabe A."/>
            <person name="Kamei K."/>
            <person name="Yaguchi T."/>
            <person name="Hagiwara D."/>
        </authorList>
    </citation>
    <scope>NUCLEOTIDE SEQUENCE [LARGE SCALE GENOMIC DNA]</scope>
    <source>
        <strain evidence="1 2">IFM 55266</strain>
    </source>
</reference>